<dbReference type="Proteomes" id="UP000697107">
    <property type="component" value="Unassembled WGS sequence"/>
</dbReference>
<reference evidence="6" key="1">
    <citation type="submission" date="2018-10" db="EMBL/GenBank/DDBJ databases">
        <title>Effector identification in a new, highly contiguous assembly of the strawberry crown rot pathogen Phytophthora cactorum.</title>
        <authorList>
            <person name="Armitage A.D."/>
            <person name="Nellist C.F."/>
            <person name="Bates H."/>
            <person name="Vickerstaff R.J."/>
            <person name="Harrison R.J."/>
        </authorList>
    </citation>
    <scope>NUCLEOTIDE SEQUENCE</scope>
    <source>
        <strain evidence="5">4032</strain>
        <strain evidence="6">P415</strain>
        <strain evidence="7">P421</strain>
    </source>
</reference>
<evidence type="ECO:0000256" key="1">
    <source>
        <dbReference type="PROSITE-ProRule" id="PRU01211"/>
    </source>
</evidence>
<feature type="binding site" evidence="1">
    <location>
        <position position="319"/>
    </location>
    <ligand>
        <name>Zn(2+)</name>
        <dbReference type="ChEBI" id="CHEBI:29105"/>
        <note>catalytic</note>
    </ligand>
</feature>
<evidence type="ECO:0000256" key="3">
    <source>
        <dbReference type="SAM" id="MobiDB-lite"/>
    </source>
</evidence>
<evidence type="ECO:0000256" key="2">
    <source>
        <dbReference type="RuleBase" id="RU361183"/>
    </source>
</evidence>
<keyword evidence="1 2" id="KW-0482">Metalloprotease</keyword>
<dbReference type="PROSITE" id="PS51864">
    <property type="entry name" value="ASTACIN"/>
    <property type="match status" value="1"/>
</dbReference>
<dbReference type="InterPro" id="IPR024079">
    <property type="entry name" value="MetalloPept_cat_dom_sf"/>
</dbReference>
<dbReference type="Proteomes" id="UP000760860">
    <property type="component" value="Unassembled WGS sequence"/>
</dbReference>
<dbReference type="SMART" id="SM00235">
    <property type="entry name" value="ZnMc"/>
    <property type="match status" value="1"/>
</dbReference>
<feature type="binding site" evidence="1">
    <location>
        <position position="315"/>
    </location>
    <ligand>
        <name>Zn(2+)</name>
        <dbReference type="ChEBI" id="CHEBI:29105"/>
        <note>catalytic</note>
    </ligand>
</feature>
<dbReference type="SUPFAM" id="SSF55486">
    <property type="entry name" value="Metalloproteases ('zincins'), catalytic domain"/>
    <property type="match status" value="1"/>
</dbReference>
<gene>
    <name evidence="5" type="ORF">PC115_g17562</name>
    <name evidence="6" type="ORF">PC118_g18162</name>
    <name evidence="7" type="ORF">PC129_g17400</name>
</gene>
<dbReference type="InterPro" id="IPR001506">
    <property type="entry name" value="Peptidase_M12A"/>
</dbReference>
<keyword evidence="1 2" id="KW-0479">Metal-binding</keyword>
<evidence type="ECO:0000313" key="7">
    <source>
        <dbReference type="EMBL" id="KAG3211624.1"/>
    </source>
</evidence>
<dbReference type="PANTHER" id="PTHR10127:SF850">
    <property type="entry name" value="METALLOENDOPEPTIDASE"/>
    <property type="match status" value="1"/>
</dbReference>
<sequence length="460" mass="51395">MCSPLPTHLAAFKVFPGHLSVSHLDKLDFSRRGEALTCLAAINNSSRDQHLDGHFSLTLPLDRNMAGWIRCSVLMTLAALALVAAEQEASVHIKVFKDSTDEVANEAATTSSKDCEVNGVALRHRSMKYYGQDSYVACSNGKAGCYLVEREHDKATQVACPTQNLQQRIDEETAYREHEEKAKQNSDEDETEDSHRRLSLVVVSTTRIWDDGVVCFQLNEDYPFNSTQKDYIYQAMGKVEESTNVRFVSTATCEKESLSSCDSCANWVDFKHPSSGRDCNSSIGITDEGAQVMNLADRCFEVDDELKTVYGSAMHEICHSLGMYHEHQHPQRTIGVFWDDIDQSIWSEMTIRDLSVGGPYDLDSVMHYPMTYGFCLPNYCSDTVTKDCVEEGTRFCNLNDDDNCTDITKAVCNETATEAIGQRKYLSEGDLAAINQLYQSAAWSLSESKIGGEKQEQIDV</sequence>
<dbReference type="Pfam" id="PF01400">
    <property type="entry name" value="Astacin"/>
    <property type="match status" value="1"/>
</dbReference>
<keyword evidence="1 2" id="KW-0645">Protease</keyword>
<proteinExistence type="predicted"/>
<protein>
    <recommendedName>
        <fullName evidence="2">Metalloendopeptidase</fullName>
        <ecNumber evidence="2">3.4.24.-</ecNumber>
    </recommendedName>
</protein>
<dbReference type="Gene3D" id="3.40.390.10">
    <property type="entry name" value="Collagenase (Catalytic Domain)"/>
    <property type="match status" value="1"/>
</dbReference>
<dbReference type="EMBL" id="RCMV01000933">
    <property type="protein sequence ID" value="KAG3211624.1"/>
    <property type="molecule type" value="Genomic_DNA"/>
</dbReference>
<name>A0A8T1F5T2_9STRA</name>
<dbReference type="Proteomes" id="UP000774804">
    <property type="component" value="Unassembled WGS sequence"/>
</dbReference>
<evidence type="ECO:0000259" key="4">
    <source>
        <dbReference type="PROSITE" id="PS51864"/>
    </source>
</evidence>
<evidence type="ECO:0000313" key="8">
    <source>
        <dbReference type="Proteomes" id="UP000697107"/>
    </source>
</evidence>
<dbReference type="EC" id="3.4.24.-" evidence="2"/>
<feature type="region of interest" description="Disordered" evidence="3">
    <location>
        <begin position="175"/>
        <end position="196"/>
    </location>
</feature>
<dbReference type="EMBL" id="RCMI01000842">
    <property type="protein sequence ID" value="KAG2896276.1"/>
    <property type="molecule type" value="Genomic_DNA"/>
</dbReference>
<evidence type="ECO:0000313" key="5">
    <source>
        <dbReference type="EMBL" id="KAG2896276.1"/>
    </source>
</evidence>
<comment type="cofactor">
    <cofactor evidence="1 2">
        <name>Zn(2+)</name>
        <dbReference type="ChEBI" id="CHEBI:29105"/>
    </cofactor>
    <text evidence="1 2">Binds 1 zinc ion per subunit.</text>
</comment>
<comment type="caution">
    <text evidence="6">The sequence shown here is derived from an EMBL/GenBank/DDBJ whole genome shotgun (WGS) entry which is preliminary data.</text>
</comment>
<dbReference type="AlphaFoldDB" id="A0A8T1F5T2"/>
<comment type="caution">
    <text evidence="1">Lacks conserved residue(s) required for the propagation of feature annotation.</text>
</comment>
<dbReference type="VEuPathDB" id="FungiDB:PC110_g18595"/>
<keyword evidence="1 2" id="KW-0862">Zinc</keyword>
<feature type="domain" description="Peptidase M12A" evidence="4">
    <location>
        <begin position="200"/>
        <end position="443"/>
    </location>
</feature>
<feature type="active site" evidence="1">
    <location>
        <position position="316"/>
    </location>
</feature>
<evidence type="ECO:0000313" key="6">
    <source>
        <dbReference type="EMBL" id="KAG2968205.1"/>
    </source>
</evidence>
<dbReference type="GO" id="GO:0004222">
    <property type="term" value="F:metalloendopeptidase activity"/>
    <property type="evidence" value="ECO:0007669"/>
    <property type="project" value="UniProtKB-UniRule"/>
</dbReference>
<dbReference type="GO" id="GO:0008270">
    <property type="term" value="F:zinc ion binding"/>
    <property type="evidence" value="ECO:0007669"/>
    <property type="project" value="UniProtKB-UniRule"/>
</dbReference>
<dbReference type="PANTHER" id="PTHR10127">
    <property type="entry name" value="DISCOIDIN, CUB, EGF, LAMININ , AND ZINC METALLOPROTEASE DOMAIN CONTAINING"/>
    <property type="match status" value="1"/>
</dbReference>
<accession>A0A8T1F5T2</accession>
<feature type="binding site" evidence="1">
    <location>
        <position position="325"/>
    </location>
    <ligand>
        <name>Zn(2+)</name>
        <dbReference type="ChEBI" id="CHEBI:29105"/>
        <note>catalytic</note>
    </ligand>
</feature>
<dbReference type="EMBL" id="RCML01000879">
    <property type="protein sequence ID" value="KAG2968205.1"/>
    <property type="molecule type" value="Genomic_DNA"/>
</dbReference>
<keyword evidence="1 2" id="KW-0378">Hydrolase</keyword>
<feature type="compositionally biased region" description="Basic and acidic residues" evidence="3">
    <location>
        <begin position="175"/>
        <end position="186"/>
    </location>
</feature>
<dbReference type="InterPro" id="IPR006026">
    <property type="entry name" value="Peptidase_Metallo"/>
</dbReference>
<dbReference type="GO" id="GO:0006508">
    <property type="term" value="P:proteolysis"/>
    <property type="evidence" value="ECO:0007669"/>
    <property type="project" value="UniProtKB-KW"/>
</dbReference>
<dbReference type="PRINTS" id="PR00480">
    <property type="entry name" value="ASTACIN"/>
</dbReference>
<organism evidence="6 8">
    <name type="scientific">Phytophthora cactorum</name>
    <dbReference type="NCBI Taxonomy" id="29920"/>
    <lineage>
        <taxon>Eukaryota</taxon>
        <taxon>Sar</taxon>
        <taxon>Stramenopiles</taxon>
        <taxon>Oomycota</taxon>
        <taxon>Peronosporomycetes</taxon>
        <taxon>Peronosporales</taxon>
        <taxon>Peronosporaceae</taxon>
        <taxon>Phytophthora</taxon>
    </lineage>
</organism>